<keyword evidence="1" id="KW-0812">Transmembrane</keyword>
<sequence>MDWLKTAYQISFYIGDVDEGAQNELLFTFGVGFKLIATLLLVEYVD</sequence>
<organism evidence="2 3">
    <name type="scientific">Vibrio ishigakensis</name>
    <dbReference type="NCBI Taxonomy" id="1481914"/>
    <lineage>
        <taxon>Bacteria</taxon>
        <taxon>Pseudomonadati</taxon>
        <taxon>Pseudomonadota</taxon>
        <taxon>Gammaproteobacteria</taxon>
        <taxon>Vibrionales</taxon>
        <taxon>Vibrionaceae</taxon>
        <taxon>Vibrio</taxon>
    </lineage>
</organism>
<dbReference type="Proteomes" id="UP000031670">
    <property type="component" value="Unassembled WGS sequence"/>
</dbReference>
<reference evidence="2 3" key="1">
    <citation type="submission" date="2015-01" db="EMBL/GenBank/DDBJ databases">
        <title>Vibrio sp. C5 JCM 19232 whole genome shotgun sequence.</title>
        <authorList>
            <person name="Sawabe T."/>
            <person name="Meirelles P."/>
            <person name="Feng G."/>
            <person name="Sayaka M."/>
            <person name="Hattori M."/>
            <person name="Ohkuma M."/>
        </authorList>
    </citation>
    <scope>NUCLEOTIDE SEQUENCE [LARGE SCALE GENOMIC DNA]</scope>
    <source>
        <strain evidence="2 3">JCM19232</strain>
    </source>
</reference>
<dbReference type="EMBL" id="BBSA01000031">
    <property type="protein sequence ID" value="GAM66059.1"/>
    <property type="molecule type" value="Genomic_DNA"/>
</dbReference>
<keyword evidence="1" id="KW-1133">Transmembrane helix</keyword>
<gene>
    <name evidence="2" type="ORF">JCM19232_1577</name>
</gene>
<name>A0A0B8PTX2_9VIBR</name>
<dbReference type="AlphaFoldDB" id="A0A0B8PTX2"/>
<reference evidence="2 3" key="2">
    <citation type="submission" date="2015-01" db="EMBL/GenBank/DDBJ databases">
        <authorList>
            <consortium name="NBRP consortium"/>
            <person name="Sawabe T."/>
            <person name="Meirelles P."/>
            <person name="Feng G."/>
            <person name="Sayaka M."/>
            <person name="Hattori M."/>
            <person name="Ohkuma M."/>
        </authorList>
    </citation>
    <scope>NUCLEOTIDE SEQUENCE [LARGE SCALE GENOMIC DNA]</scope>
    <source>
        <strain evidence="2 3">JCM19232</strain>
    </source>
</reference>
<accession>A0A0B8PTX2</accession>
<evidence type="ECO:0000313" key="2">
    <source>
        <dbReference type="EMBL" id="GAM66059.1"/>
    </source>
</evidence>
<evidence type="ECO:0000256" key="1">
    <source>
        <dbReference type="SAM" id="Phobius"/>
    </source>
</evidence>
<protein>
    <submittedName>
        <fullName evidence="2">Uncharacterized protein</fullName>
    </submittedName>
</protein>
<keyword evidence="1" id="KW-0472">Membrane</keyword>
<evidence type="ECO:0000313" key="3">
    <source>
        <dbReference type="Proteomes" id="UP000031670"/>
    </source>
</evidence>
<feature type="transmembrane region" description="Helical" evidence="1">
    <location>
        <begin position="25"/>
        <end position="45"/>
    </location>
</feature>
<comment type="caution">
    <text evidence="2">The sequence shown here is derived from an EMBL/GenBank/DDBJ whole genome shotgun (WGS) entry which is preliminary data.</text>
</comment>
<proteinExistence type="predicted"/>